<keyword evidence="2" id="KW-0732">Signal</keyword>
<organism evidence="3 4">
    <name type="scientific">Alteromonas stellipolaris</name>
    <dbReference type="NCBI Taxonomy" id="233316"/>
    <lineage>
        <taxon>Bacteria</taxon>
        <taxon>Pseudomonadati</taxon>
        <taxon>Pseudomonadota</taxon>
        <taxon>Gammaproteobacteria</taxon>
        <taxon>Alteromonadales</taxon>
        <taxon>Alteromonadaceae</taxon>
        <taxon>Alteromonas/Salinimonas group</taxon>
        <taxon>Alteromonas</taxon>
    </lineage>
</organism>
<evidence type="ECO:0000313" key="3">
    <source>
        <dbReference type="EMBL" id="MDO6576605.1"/>
    </source>
</evidence>
<keyword evidence="1" id="KW-0472">Membrane</keyword>
<keyword evidence="1" id="KW-1133">Transmembrane helix</keyword>
<dbReference type="AlphaFoldDB" id="A0AAW7YYR9"/>
<feature type="signal peptide" evidence="2">
    <location>
        <begin position="1"/>
        <end position="24"/>
    </location>
</feature>
<dbReference type="EMBL" id="JAUOQI010000002">
    <property type="protein sequence ID" value="MDO6576605.1"/>
    <property type="molecule type" value="Genomic_DNA"/>
</dbReference>
<evidence type="ECO:0000313" key="4">
    <source>
        <dbReference type="Proteomes" id="UP001170717"/>
    </source>
</evidence>
<feature type="transmembrane region" description="Helical" evidence="1">
    <location>
        <begin position="40"/>
        <end position="61"/>
    </location>
</feature>
<comment type="caution">
    <text evidence="3">The sequence shown here is derived from an EMBL/GenBank/DDBJ whole genome shotgun (WGS) entry which is preliminary data.</text>
</comment>
<keyword evidence="1" id="KW-0812">Transmembrane</keyword>
<evidence type="ECO:0000256" key="2">
    <source>
        <dbReference type="SAM" id="SignalP"/>
    </source>
</evidence>
<accession>A0AAW7YYR9</accession>
<dbReference type="RefSeq" id="WP_061997091.1">
    <property type="nucleotide sequence ID" value="NZ_CANLMS010000002.1"/>
</dbReference>
<reference evidence="3" key="1">
    <citation type="submission" date="2023-07" db="EMBL/GenBank/DDBJ databases">
        <title>Genome content predicts the carbon catabolic preferences of heterotrophic bacteria.</title>
        <authorList>
            <person name="Gralka M."/>
        </authorList>
    </citation>
    <scope>NUCLEOTIDE SEQUENCE</scope>
    <source>
        <strain evidence="3">F2M12</strain>
    </source>
</reference>
<name>A0AAW7YYR9_9ALTE</name>
<gene>
    <name evidence="3" type="ORF">Q4527_04345</name>
</gene>
<protein>
    <submittedName>
        <fullName evidence="3">Uncharacterized protein</fullName>
    </submittedName>
</protein>
<evidence type="ECO:0000256" key="1">
    <source>
        <dbReference type="SAM" id="Phobius"/>
    </source>
</evidence>
<proteinExistence type="predicted"/>
<dbReference type="Proteomes" id="UP001170717">
    <property type="component" value="Unassembled WGS sequence"/>
</dbReference>
<feature type="chain" id="PRO_5043734428" evidence="2">
    <location>
        <begin position="25"/>
        <end position="69"/>
    </location>
</feature>
<sequence>MKNTINNVIYAVASVAITSSPAFAHAGHDHNHWSSQFMHGLFYLSLAAVGAACVFAGYKAYSRKQSSSK</sequence>